<dbReference type="EMBL" id="PIDS01002647">
    <property type="protein sequence ID" value="PLL08599.1"/>
    <property type="molecule type" value="Genomic_DNA"/>
</dbReference>
<dbReference type="EC" id="3.2.1.23" evidence="2"/>
<dbReference type="GO" id="GO:0009341">
    <property type="term" value="C:beta-galactosidase complex"/>
    <property type="evidence" value="ECO:0007669"/>
    <property type="project" value="InterPro"/>
</dbReference>
<dbReference type="InterPro" id="IPR050347">
    <property type="entry name" value="Bact_Beta-galactosidase"/>
</dbReference>
<comment type="caution">
    <text evidence="7">The sequence shown here is derived from an EMBL/GenBank/DDBJ whole genome shotgun (WGS) entry which is preliminary data.</text>
</comment>
<evidence type="ECO:0000259" key="5">
    <source>
        <dbReference type="Pfam" id="PF02929"/>
    </source>
</evidence>
<proteinExistence type="predicted"/>
<evidence type="ECO:0000313" key="7">
    <source>
        <dbReference type="EMBL" id="PLL08599.1"/>
    </source>
</evidence>
<evidence type="ECO:0000313" key="8">
    <source>
        <dbReference type="Proteomes" id="UP000234505"/>
    </source>
</evidence>
<dbReference type="InterPro" id="IPR004199">
    <property type="entry name" value="B-gal_small/dom_5"/>
</dbReference>
<dbReference type="GO" id="GO:0005990">
    <property type="term" value="P:lactose catabolic process"/>
    <property type="evidence" value="ECO:0007669"/>
    <property type="project" value="TreeGrafter"/>
</dbReference>
<dbReference type="InterPro" id="IPR014718">
    <property type="entry name" value="GH-type_carb-bd"/>
</dbReference>
<organism evidence="7 8">
    <name type="scientific">Klebsiella michiganensis</name>
    <dbReference type="NCBI Taxonomy" id="1134687"/>
    <lineage>
        <taxon>Bacteria</taxon>
        <taxon>Pseudomonadati</taxon>
        <taxon>Pseudomonadota</taxon>
        <taxon>Gammaproteobacteria</taxon>
        <taxon>Enterobacterales</taxon>
        <taxon>Enterobacteriaceae</taxon>
        <taxon>Klebsiella/Raoultella group</taxon>
        <taxon>Klebsiella</taxon>
    </lineage>
</organism>
<dbReference type="PANTHER" id="PTHR46323">
    <property type="entry name" value="BETA-GALACTOSIDASE"/>
    <property type="match status" value="1"/>
</dbReference>
<keyword evidence="3 7" id="KW-0378">Hydrolase</keyword>
<dbReference type="Pfam" id="PF16353">
    <property type="entry name" value="LacZ_4"/>
    <property type="match status" value="1"/>
</dbReference>
<dbReference type="PANTHER" id="PTHR46323:SF2">
    <property type="entry name" value="BETA-GALACTOSIDASE"/>
    <property type="match status" value="1"/>
</dbReference>
<sequence>LAQSPLRIGVSSEYLFRATDNEALRWQVQAGGETFAEGQVKLELSPEGQSELTLCDALALPVGAEAVWLTLEVVQPKATAWSDAGHRVAWQQFPLAAPLALRRPSPVGTAPVLESSDAAWTVRSGSQQWTIDRESGLLTHWQVEGVEQLLTPLRDQFVRAPLDNDIG</sequence>
<dbReference type="InterPro" id="IPR011013">
    <property type="entry name" value="Gal_mutarotase_sf_dom"/>
</dbReference>
<keyword evidence="4 7" id="KW-0326">Glycosidase</keyword>
<dbReference type="Gene3D" id="2.60.40.10">
    <property type="entry name" value="Immunoglobulins"/>
    <property type="match status" value="1"/>
</dbReference>
<reference evidence="7 8" key="1">
    <citation type="submission" date="2017-11" db="EMBL/GenBank/DDBJ databases">
        <authorList>
            <person name="Han C.G."/>
        </authorList>
    </citation>
    <scope>NUCLEOTIDE SEQUENCE [LARGE SCALE GENOMIC DNA]</scope>
    <source>
        <strain evidence="7 8">A11</strain>
    </source>
</reference>
<evidence type="ECO:0000256" key="2">
    <source>
        <dbReference type="ARBA" id="ARBA00012756"/>
    </source>
</evidence>
<dbReference type="SUPFAM" id="SSF74650">
    <property type="entry name" value="Galactose mutarotase-like"/>
    <property type="match status" value="1"/>
</dbReference>
<evidence type="ECO:0000256" key="4">
    <source>
        <dbReference type="ARBA" id="ARBA00023295"/>
    </source>
</evidence>
<dbReference type="Proteomes" id="UP000234505">
    <property type="component" value="Unassembled WGS sequence"/>
</dbReference>
<feature type="non-terminal residue" evidence="7">
    <location>
        <position position="1"/>
    </location>
</feature>
<evidence type="ECO:0000259" key="6">
    <source>
        <dbReference type="Pfam" id="PF16353"/>
    </source>
</evidence>
<protein>
    <recommendedName>
        <fullName evidence="2">beta-galactosidase</fullName>
        <ecNumber evidence="2">3.2.1.23</ecNumber>
    </recommendedName>
</protein>
<feature type="domain" description="Beta galactosidase small chain/" evidence="5">
    <location>
        <begin position="125"/>
        <end position="165"/>
    </location>
</feature>
<dbReference type="InterPro" id="IPR032312">
    <property type="entry name" value="LacZ_4"/>
</dbReference>
<dbReference type="Pfam" id="PF02929">
    <property type="entry name" value="Bgal_small_N"/>
    <property type="match status" value="1"/>
</dbReference>
<dbReference type="AlphaFoldDB" id="A0A2J4P2I5"/>
<dbReference type="Gene3D" id="2.70.98.10">
    <property type="match status" value="1"/>
</dbReference>
<gene>
    <name evidence="7" type="primary">lacZ</name>
    <name evidence="7" type="ORF">CWN50_38460</name>
</gene>
<dbReference type="SUPFAM" id="SSF49303">
    <property type="entry name" value="beta-Galactosidase/glucuronidase domain"/>
    <property type="match status" value="1"/>
</dbReference>
<dbReference type="InterPro" id="IPR036156">
    <property type="entry name" value="Beta-gal/glucu_dom_sf"/>
</dbReference>
<accession>A0A2J4P2I5</accession>
<name>A0A2J4P2I5_9ENTR</name>
<comment type="catalytic activity">
    <reaction evidence="1">
        <text>Hydrolysis of terminal non-reducing beta-D-galactose residues in beta-D-galactosides.</text>
        <dbReference type="EC" id="3.2.1.23"/>
    </reaction>
</comment>
<dbReference type="GO" id="GO:0030246">
    <property type="term" value="F:carbohydrate binding"/>
    <property type="evidence" value="ECO:0007669"/>
    <property type="project" value="InterPro"/>
</dbReference>
<reference evidence="7 8" key="2">
    <citation type="submission" date="2018-01" db="EMBL/GenBank/DDBJ databases">
        <title>Genomic study of Klebsiella pneumoniae.</title>
        <authorList>
            <person name="Yang Y."/>
            <person name="Bicalho R."/>
        </authorList>
    </citation>
    <scope>NUCLEOTIDE SEQUENCE [LARGE SCALE GENOMIC DNA]</scope>
    <source>
        <strain evidence="7 8">A11</strain>
    </source>
</reference>
<dbReference type="InterPro" id="IPR013783">
    <property type="entry name" value="Ig-like_fold"/>
</dbReference>
<evidence type="ECO:0000256" key="3">
    <source>
        <dbReference type="ARBA" id="ARBA00022801"/>
    </source>
</evidence>
<feature type="domain" description="Beta-galactosidase" evidence="6">
    <location>
        <begin position="10"/>
        <end position="95"/>
    </location>
</feature>
<dbReference type="GO" id="GO:0004565">
    <property type="term" value="F:beta-galactosidase activity"/>
    <property type="evidence" value="ECO:0007669"/>
    <property type="project" value="UniProtKB-EC"/>
</dbReference>
<evidence type="ECO:0000256" key="1">
    <source>
        <dbReference type="ARBA" id="ARBA00001412"/>
    </source>
</evidence>
<feature type="non-terminal residue" evidence="7">
    <location>
        <position position="167"/>
    </location>
</feature>